<gene>
    <name evidence="2" type="ORF">XA68_16890</name>
</gene>
<reference evidence="2 3" key="1">
    <citation type="journal article" date="2015" name="BMC Genomics">
        <title>Gene expression during zombie ant biting behavior reflects the complexity underlying fungal parasitic behavioral manipulation.</title>
        <authorList>
            <person name="de Bekker C."/>
            <person name="Ohm R.A."/>
            <person name="Loreto R.G."/>
            <person name="Sebastian A."/>
            <person name="Albert I."/>
            <person name="Merrow M."/>
            <person name="Brachmann A."/>
            <person name="Hughes D.P."/>
        </authorList>
    </citation>
    <scope>NUCLEOTIDE SEQUENCE [LARGE SCALE GENOMIC DNA]</scope>
    <source>
        <strain evidence="2 3">SC16a</strain>
    </source>
</reference>
<proteinExistence type="predicted"/>
<dbReference type="Proteomes" id="UP000037136">
    <property type="component" value="Unassembled WGS sequence"/>
</dbReference>
<feature type="region of interest" description="Disordered" evidence="1">
    <location>
        <begin position="114"/>
        <end position="137"/>
    </location>
</feature>
<dbReference type="AlphaFoldDB" id="A0A2A9P5R0"/>
<reference evidence="2 3" key="2">
    <citation type="journal article" date="2017" name="Sci. Rep.">
        <title>Ant-infecting Ophiocordyceps genomes reveal a high diversity of potential behavioral manipulation genes and a possible major role for enterotoxins.</title>
        <authorList>
            <person name="de Bekker C."/>
            <person name="Ohm R.A."/>
            <person name="Evans H.C."/>
            <person name="Brachmann A."/>
            <person name="Hughes D.P."/>
        </authorList>
    </citation>
    <scope>NUCLEOTIDE SEQUENCE [LARGE SCALE GENOMIC DNA]</scope>
    <source>
        <strain evidence="2 3">SC16a</strain>
    </source>
</reference>
<feature type="region of interest" description="Disordered" evidence="1">
    <location>
        <begin position="1"/>
        <end position="24"/>
    </location>
</feature>
<evidence type="ECO:0000256" key="1">
    <source>
        <dbReference type="SAM" id="MobiDB-lite"/>
    </source>
</evidence>
<dbReference type="STRING" id="268505.A0A2A9P5R0"/>
<sequence length="156" mass="17193">MVIQTTQQELKNDHNPVDRKPSDEENLLQQDYLQCMRRLQANLSYMATLADRKPEVKVPPCPAYLSAPPLNLALPVRTPDGVDLGDLDPAADRVEREQIIRELYGRLQAAFPGFDPKKEPSFGRTAAPGQKAGNQVSPTVQQAPQMLGMPPHLGGV</sequence>
<organism evidence="2 3">
    <name type="scientific">Ophiocordyceps unilateralis</name>
    <name type="common">Zombie-ant fungus</name>
    <name type="synonym">Torrubia unilateralis</name>
    <dbReference type="NCBI Taxonomy" id="268505"/>
    <lineage>
        <taxon>Eukaryota</taxon>
        <taxon>Fungi</taxon>
        <taxon>Dikarya</taxon>
        <taxon>Ascomycota</taxon>
        <taxon>Pezizomycotina</taxon>
        <taxon>Sordariomycetes</taxon>
        <taxon>Hypocreomycetidae</taxon>
        <taxon>Hypocreales</taxon>
        <taxon>Ophiocordycipitaceae</taxon>
        <taxon>Ophiocordyceps</taxon>
    </lineage>
</organism>
<evidence type="ECO:0000313" key="3">
    <source>
        <dbReference type="Proteomes" id="UP000037136"/>
    </source>
</evidence>
<protein>
    <submittedName>
        <fullName evidence="2">Uncharacterized protein</fullName>
    </submittedName>
</protein>
<evidence type="ECO:0000313" key="2">
    <source>
        <dbReference type="EMBL" id="PFH56212.1"/>
    </source>
</evidence>
<name>A0A2A9P5R0_OPHUN</name>
<comment type="caution">
    <text evidence="2">The sequence shown here is derived from an EMBL/GenBank/DDBJ whole genome shotgun (WGS) entry which is preliminary data.</text>
</comment>
<dbReference type="OrthoDB" id="2530523at2759"/>
<feature type="compositionally biased region" description="Basic and acidic residues" evidence="1">
    <location>
        <begin position="10"/>
        <end position="23"/>
    </location>
</feature>
<accession>A0A2A9P5R0</accession>
<keyword evidence="3" id="KW-1185">Reference proteome</keyword>
<dbReference type="EMBL" id="LAZP02000632">
    <property type="protein sequence ID" value="PFH56212.1"/>
    <property type="molecule type" value="Genomic_DNA"/>
</dbReference>